<evidence type="ECO:0000256" key="1">
    <source>
        <dbReference type="ARBA" id="ARBA00004496"/>
    </source>
</evidence>
<protein>
    <submittedName>
        <fullName evidence="6">Universal stress protein</fullName>
    </submittedName>
</protein>
<evidence type="ECO:0000256" key="4">
    <source>
        <dbReference type="ARBA" id="ARBA00037131"/>
    </source>
</evidence>
<dbReference type="Gene3D" id="3.40.50.12370">
    <property type="match status" value="1"/>
</dbReference>
<sequence length="298" mass="32308">MPGALSQKVKIMEISSLLVLAADEDRYDPAIEQAIELATAVGALVTLAIHIAPATEARHLDTLGRQKGLAKVFLDSGIHLEPEVMRIKPTAKALVKLARACAADLIILQAQADGRVSFGLELMRLAPCPVLFARERSEPGQAKLFVAAPASCEDLDDGDANAAVVEAARLITHARKAKMHLFCVYDQAALLRHSEHYSLAEIPSYESVASAFKRFVAQLGIPNAHHQLIVGSCAHTLCAYANRCGYDTVVITSPHRAWQFATLEYLLSSLKCNLLVVPVKPRQQELAIPESGELYLSV</sequence>
<dbReference type="PANTHER" id="PTHR47892">
    <property type="entry name" value="UNIVERSAL STRESS PROTEIN E"/>
    <property type="match status" value="1"/>
</dbReference>
<keyword evidence="3" id="KW-0963">Cytoplasm</keyword>
<dbReference type="Pfam" id="PF00582">
    <property type="entry name" value="Usp"/>
    <property type="match status" value="1"/>
</dbReference>
<evidence type="ECO:0000256" key="2">
    <source>
        <dbReference type="ARBA" id="ARBA00008791"/>
    </source>
</evidence>
<evidence type="ECO:0000313" key="7">
    <source>
        <dbReference type="Proteomes" id="UP000233399"/>
    </source>
</evidence>
<reference evidence="6 7" key="1">
    <citation type="submission" date="2017-12" db="EMBL/GenBank/DDBJ databases">
        <title>Isolation and characterization of an aerobic denitrifying Pseudomonas monteilii CY06 from aquaculture ponds.</title>
        <authorList>
            <person name="Ma Q."/>
            <person name="Cai Y."/>
            <person name="He Z."/>
        </authorList>
    </citation>
    <scope>NUCLEOTIDE SEQUENCE [LARGE SCALE GENOMIC DNA]</scope>
    <source>
        <strain evidence="6 7">CY06</strain>
    </source>
</reference>
<gene>
    <name evidence="6" type="ORF">CXB65_26965</name>
</gene>
<comment type="function">
    <text evidence="4">Required for resistance to DNA-damaging agents.</text>
</comment>
<organism evidence="6 7">
    <name type="scientific">Pseudomonas monteilii</name>
    <dbReference type="NCBI Taxonomy" id="76759"/>
    <lineage>
        <taxon>Bacteria</taxon>
        <taxon>Pseudomonadati</taxon>
        <taxon>Pseudomonadota</taxon>
        <taxon>Gammaproteobacteria</taxon>
        <taxon>Pseudomonadales</taxon>
        <taxon>Pseudomonadaceae</taxon>
        <taxon>Pseudomonas</taxon>
    </lineage>
</organism>
<dbReference type="PANTHER" id="PTHR47892:SF1">
    <property type="entry name" value="UNIVERSAL STRESS PROTEIN E"/>
    <property type="match status" value="1"/>
</dbReference>
<dbReference type="InterPro" id="IPR006016">
    <property type="entry name" value="UspA"/>
</dbReference>
<dbReference type="AlphaFoldDB" id="A0A2N1IK24"/>
<dbReference type="GO" id="GO:0005737">
    <property type="term" value="C:cytoplasm"/>
    <property type="evidence" value="ECO:0007669"/>
    <property type="project" value="UniProtKB-SubCell"/>
</dbReference>
<comment type="similarity">
    <text evidence="2">Belongs to the universal stress protein A family.</text>
</comment>
<dbReference type="EMBL" id="PJCG01000082">
    <property type="protein sequence ID" value="PKI18598.1"/>
    <property type="molecule type" value="Genomic_DNA"/>
</dbReference>
<dbReference type="SUPFAM" id="SSF52402">
    <property type="entry name" value="Adenine nucleotide alpha hydrolases-like"/>
    <property type="match status" value="2"/>
</dbReference>
<name>A0A2N1IK24_9PSED</name>
<dbReference type="Proteomes" id="UP000233399">
    <property type="component" value="Unassembled WGS sequence"/>
</dbReference>
<accession>A0A2N1IK24</accession>
<evidence type="ECO:0000256" key="3">
    <source>
        <dbReference type="ARBA" id="ARBA00022490"/>
    </source>
</evidence>
<evidence type="ECO:0000313" key="6">
    <source>
        <dbReference type="EMBL" id="PKI18598.1"/>
    </source>
</evidence>
<feature type="domain" description="UspA" evidence="5">
    <location>
        <begin position="159"/>
        <end position="278"/>
    </location>
</feature>
<proteinExistence type="inferred from homology"/>
<evidence type="ECO:0000259" key="5">
    <source>
        <dbReference type="Pfam" id="PF00582"/>
    </source>
</evidence>
<comment type="subcellular location">
    <subcellularLocation>
        <location evidence="1">Cytoplasm</location>
    </subcellularLocation>
</comment>
<comment type="caution">
    <text evidence="6">The sequence shown here is derived from an EMBL/GenBank/DDBJ whole genome shotgun (WGS) entry which is preliminary data.</text>
</comment>